<dbReference type="EMBL" id="RYUH01000009">
    <property type="protein sequence ID" value="RYQ11133.1"/>
    <property type="molecule type" value="Genomic_DNA"/>
</dbReference>
<sequence>MHNNIRGLFPYDEKCVAQSASPFHSGRQLI</sequence>
<evidence type="ECO:0000313" key="2">
    <source>
        <dbReference type="Proteomes" id="UP000292568"/>
    </source>
</evidence>
<name>A0A4Q5A1D0_9BIFI</name>
<proteinExistence type="predicted"/>
<dbReference type="AlphaFoldDB" id="A0A4Q5A1D0"/>
<evidence type="ECO:0000313" key="1">
    <source>
        <dbReference type="EMBL" id="RYQ11133.1"/>
    </source>
</evidence>
<comment type="caution">
    <text evidence="1">The sequence shown here is derived from an EMBL/GenBank/DDBJ whole genome shotgun (WGS) entry which is preliminary data.</text>
</comment>
<accession>A0A4Q5A1D0</accession>
<protein>
    <submittedName>
        <fullName evidence="1">Uncharacterized protein</fullName>
    </submittedName>
</protein>
<dbReference type="Proteomes" id="UP000292568">
    <property type="component" value="Unassembled WGS sequence"/>
</dbReference>
<reference evidence="1 2" key="1">
    <citation type="submission" date="2018-12" db="EMBL/GenBank/DDBJ databases">
        <title>Unveiling genomic diversity among members of the Bifidobacterium pseudolongum species, a widely distributed gut commensal of the animal kingdom.</title>
        <authorList>
            <person name="Lugli G.A."/>
            <person name="Duranti S."/>
            <person name="Albert K."/>
            <person name="Mancabelli L."/>
            <person name="Napoli S."/>
            <person name="Viappiani A."/>
            <person name="Anzalone R."/>
            <person name="Longhi G."/>
            <person name="Milani C."/>
            <person name="Turroni F."/>
            <person name="Alessandri G."/>
            <person name="Sela D.A."/>
            <person name="Van Sinderen D."/>
            <person name="Ventura M."/>
        </authorList>
    </citation>
    <scope>NUCLEOTIDE SEQUENCE [LARGE SCALE GENOMIC DNA]</scope>
    <source>
        <strain evidence="1 2">2093B</strain>
    </source>
</reference>
<organism evidence="1 2">
    <name type="scientific">Bifidobacterium pseudolongum subsp. globosum</name>
    <dbReference type="NCBI Taxonomy" id="1690"/>
    <lineage>
        <taxon>Bacteria</taxon>
        <taxon>Bacillati</taxon>
        <taxon>Actinomycetota</taxon>
        <taxon>Actinomycetes</taxon>
        <taxon>Bifidobacteriales</taxon>
        <taxon>Bifidobacteriaceae</taxon>
        <taxon>Bifidobacterium</taxon>
    </lineage>
</organism>
<gene>
    <name evidence="1" type="ORF">PG2093B_0735</name>
</gene>